<accession>A0A2W7QIX0</accession>
<gene>
    <name evidence="1" type="ORF">LY56_00209</name>
</gene>
<sequence>MPIHLPAPKLRAPVAKHAASGCGLALACGLWLSGCTWTPEAAETAAAPASVAVPVAPLEREQIDVTPPPDDVTAYFIALENRRLSDGMLRTERMPRDVPFSARDLEDIFVQIALYEEYSFVGNRIIERATPTVLRRWQDPVRLSLEFGAAVPASVQRSDRSFVAGYVNRLGRLTGHPMSLVDRSANFHVLVVTEAERQALAPRLSQLVPGIDSVTLDLVRDLPLSVSCLVLAFSRSGTDIYTDAIAIIRAELPDLSRRACYYEELAQGMGLPNDSPRARPSLFNDTSEFAVLTALDENMLRTLYDPRLRPGMAEREARPIIRRIAAELMGGES</sequence>
<evidence type="ECO:0008006" key="3">
    <source>
        <dbReference type="Google" id="ProtNLM"/>
    </source>
</evidence>
<dbReference type="Proteomes" id="UP000249364">
    <property type="component" value="Unassembled WGS sequence"/>
</dbReference>
<reference evidence="1 2" key="1">
    <citation type="submission" date="2018-06" db="EMBL/GenBank/DDBJ databases">
        <title>Genomic Encyclopedia of Archaeal and Bacterial Type Strains, Phase II (KMG-II): from individual species to whole genera.</title>
        <authorList>
            <person name="Goeker M."/>
        </authorList>
    </citation>
    <scope>NUCLEOTIDE SEQUENCE [LARGE SCALE GENOMIC DNA]</scope>
    <source>
        <strain evidence="1 2">DSM 13087</strain>
    </source>
</reference>
<dbReference type="AlphaFoldDB" id="A0A2W7QIX0"/>
<dbReference type="InterPro" id="IPR021323">
    <property type="entry name" value="DUF2927"/>
</dbReference>
<organism evidence="1 2">
    <name type="scientific">Roseinatronobacter thiooxidans</name>
    <dbReference type="NCBI Taxonomy" id="121821"/>
    <lineage>
        <taxon>Bacteria</taxon>
        <taxon>Pseudomonadati</taxon>
        <taxon>Pseudomonadota</taxon>
        <taxon>Alphaproteobacteria</taxon>
        <taxon>Rhodobacterales</taxon>
        <taxon>Paracoccaceae</taxon>
        <taxon>Roseinatronobacter</taxon>
    </lineage>
</organism>
<evidence type="ECO:0000313" key="2">
    <source>
        <dbReference type="Proteomes" id="UP000249364"/>
    </source>
</evidence>
<comment type="caution">
    <text evidence="1">The sequence shown here is derived from an EMBL/GenBank/DDBJ whole genome shotgun (WGS) entry which is preliminary data.</text>
</comment>
<keyword evidence="2" id="KW-1185">Reference proteome</keyword>
<proteinExistence type="predicted"/>
<protein>
    <recommendedName>
        <fullName evidence="3">DUF2927 family protein</fullName>
    </recommendedName>
</protein>
<dbReference type="STRING" id="121821.GCA_001870675_02282"/>
<dbReference type="RefSeq" id="WP_170124683.1">
    <property type="nucleotide sequence ID" value="NZ_MEHT01000009.1"/>
</dbReference>
<dbReference type="EMBL" id="QKZQ01000001">
    <property type="protein sequence ID" value="PZX48061.1"/>
    <property type="molecule type" value="Genomic_DNA"/>
</dbReference>
<dbReference type="Pfam" id="PF11150">
    <property type="entry name" value="DUF2927"/>
    <property type="match status" value="1"/>
</dbReference>
<evidence type="ECO:0000313" key="1">
    <source>
        <dbReference type="EMBL" id="PZX48061.1"/>
    </source>
</evidence>
<name>A0A2W7QIX0_9RHOB</name>